<evidence type="ECO:0000256" key="4">
    <source>
        <dbReference type="ARBA" id="ARBA00023136"/>
    </source>
</evidence>
<keyword evidence="4 5" id="KW-0472">Membrane</keyword>
<protein>
    <submittedName>
        <fullName evidence="6">RTA1 like protein-domain-containing protein</fullName>
    </submittedName>
</protein>
<feature type="transmembrane region" description="Helical" evidence="5">
    <location>
        <begin position="51"/>
        <end position="74"/>
    </location>
</feature>
<feature type="transmembrane region" description="Helical" evidence="5">
    <location>
        <begin position="24"/>
        <end position="44"/>
    </location>
</feature>
<proteinExistence type="predicted"/>
<keyword evidence="7" id="KW-1185">Reference proteome</keyword>
<name>A0AAN7BS43_9PEZI</name>
<feature type="transmembrane region" description="Helical" evidence="5">
    <location>
        <begin position="208"/>
        <end position="229"/>
    </location>
</feature>
<dbReference type="PANTHER" id="PTHR31465">
    <property type="entry name" value="PROTEIN RTA1-RELATED"/>
    <property type="match status" value="1"/>
</dbReference>
<organism evidence="6 7">
    <name type="scientific">Podospora fimiseda</name>
    <dbReference type="NCBI Taxonomy" id="252190"/>
    <lineage>
        <taxon>Eukaryota</taxon>
        <taxon>Fungi</taxon>
        <taxon>Dikarya</taxon>
        <taxon>Ascomycota</taxon>
        <taxon>Pezizomycotina</taxon>
        <taxon>Sordariomycetes</taxon>
        <taxon>Sordariomycetidae</taxon>
        <taxon>Sordariales</taxon>
        <taxon>Podosporaceae</taxon>
        <taxon>Podospora</taxon>
    </lineage>
</organism>
<feature type="transmembrane region" description="Helical" evidence="5">
    <location>
        <begin position="129"/>
        <end position="153"/>
    </location>
</feature>
<dbReference type="GO" id="GO:0016020">
    <property type="term" value="C:membrane"/>
    <property type="evidence" value="ECO:0007669"/>
    <property type="project" value="UniProtKB-SubCell"/>
</dbReference>
<feature type="transmembrane region" description="Helical" evidence="5">
    <location>
        <begin position="165"/>
        <end position="187"/>
    </location>
</feature>
<feature type="transmembrane region" description="Helical" evidence="5">
    <location>
        <begin position="86"/>
        <end position="108"/>
    </location>
</feature>
<evidence type="ECO:0000256" key="1">
    <source>
        <dbReference type="ARBA" id="ARBA00004141"/>
    </source>
</evidence>
<gene>
    <name evidence="6" type="ORF">QBC38DRAFT_474503</name>
</gene>
<comment type="caution">
    <text evidence="6">The sequence shown here is derived from an EMBL/GenBank/DDBJ whole genome shotgun (WGS) entry which is preliminary data.</text>
</comment>
<evidence type="ECO:0000256" key="3">
    <source>
        <dbReference type="ARBA" id="ARBA00022989"/>
    </source>
</evidence>
<dbReference type="AlphaFoldDB" id="A0AAN7BS43"/>
<dbReference type="EMBL" id="MU865316">
    <property type="protein sequence ID" value="KAK4228681.1"/>
    <property type="molecule type" value="Genomic_DNA"/>
</dbReference>
<dbReference type="InterPro" id="IPR007568">
    <property type="entry name" value="RTA1"/>
</dbReference>
<sequence>MSENGESKGGLPKVAKYYDYEPNMAANIVFVVLFATVTLGHSFFMFKMRTWYFIPFVIGVLFEALGYIFRVIAAGETYPNYTFIPYLLQTLLILLGPALLAASIYMVLGRLIRLLDAHQYALIRVTWTTKVFVLGDVLSFITQGAGGGILANADTKSANDLGRNIILVGLAIQVIFFGFFILTTIIFHYRIHKNPTPRSYSVTGSWRYLILVLYAASVLVMVRSIFRMIEFSAGRESELMTKEVYLLVLDALLMFLVGGLFLWKFPGKVLVGYKEISKMAGKSGGGVTTDEENNSGMEGIQMMGQQQQRTPQPYEPYMER</sequence>
<dbReference type="PANTHER" id="PTHR31465:SF35">
    <property type="entry name" value="RTA1 DOMAIN PROTEIN-RELATED"/>
    <property type="match status" value="1"/>
</dbReference>
<feature type="transmembrane region" description="Helical" evidence="5">
    <location>
        <begin position="244"/>
        <end position="263"/>
    </location>
</feature>
<evidence type="ECO:0000256" key="5">
    <source>
        <dbReference type="SAM" id="Phobius"/>
    </source>
</evidence>
<reference evidence="6" key="2">
    <citation type="submission" date="2023-05" db="EMBL/GenBank/DDBJ databases">
        <authorList>
            <consortium name="Lawrence Berkeley National Laboratory"/>
            <person name="Steindorff A."/>
            <person name="Hensen N."/>
            <person name="Bonometti L."/>
            <person name="Westerberg I."/>
            <person name="Brannstrom I.O."/>
            <person name="Guillou S."/>
            <person name="Cros-Aarteil S."/>
            <person name="Calhoun S."/>
            <person name="Haridas S."/>
            <person name="Kuo A."/>
            <person name="Mondo S."/>
            <person name="Pangilinan J."/>
            <person name="Riley R."/>
            <person name="Labutti K."/>
            <person name="Andreopoulos B."/>
            <person name="Lipzen A."/>
            <person name="Chen C."/>
            <person name="Yanf M."/>
            <person name="Daum C."/>
            <person name="Ng V."/>
            <person name="Clum A."/>
            <person name="Ohm R."/>
            <person name="Martin F."/>
            <person name="Silar P."/>
            <person name="Natvig D."/>
            <person name="Lalanne C."/>
            <person name="Gautier V."/>
            <person name="Ament-Velasquez S.L."/>
            <person name="Kruys A."/>
            <person name="Hutchinson M.I."/>
            <person name="Powell A.J."/>
            <person name="Barry K."/>
            <person name="Miller A.N."/>
            <person name="Grigoriev I.V."/>
            <person name="Debuchy R."/>
            <person name="Gladieux P."/>
            <person name="Thoren M.H."/>
            <person name="Johannesson H."/>
        </authorList>
    </citation>
    <scope>NUCLEOTIDE SEQUENCE</scope>
    <source>
        <strain evidence="6">CBS 990.96</strain>
    </source>
</reference>
<evidence type="ECO:0000256" key="2">
    <source>
        <dbReference type="ARBA" id="ARBA00022692"/>
    </source>
</evidence>
<dbReference type="Pfam" id="PF04479">
    <property type="entry name" value="RTA1"/>
    <property type="match status" value="1"/>
</dbReference>
<accession>A0AAN7BS43</accession>
<keyword evidence="3 5" id="KW-1133">Transmembrane helix</keyword>
<keyword evidence="2 5" id="KW-0812">Transmembrane</keyword>
<dbReference type="Proteomes" id="UP001301958">
    <property type="component" value="Unassembled WGS sequence"/>
</dbReference>
<evidence type="ECO:0000313" key="7">
    <source>
        <dbReference type="Proteomes" id="UP001301958"/>
    </source>
</evidence>
<comment type="subcellular location">
    <subcellularLocation>
        <location evidence="1">Membrane</location>
        <topology evidence="1">Multi-pass membrane protein</topology>
    </subcellularLocation>
</comment>
<evidence type="ECO:0000313" key="6">
    <source>
        <dbReference type="EMBL" id="KAK4228681.1"/>
    </source>
</evidence>
<reference evidence="6" key="1">
    <citation type="journal article" date="2023" name="Mol. Phylogenet. Evol.">
        <title>Genome-scale phylogeny and comparative genomics of the fungal order Sordariales.</title>
        <authorList>
            <person name="Hensen N."/>
            <person name="Bonometti L."/>
            <person name="Westerberg I."/>
            <person name="Brannstrom I.O."/>
            <person name="Guillou S."/>
            <person name="Cros-Aarteil S."/>
            <person name="Calhoun S."/>
            <person name="Haridas S."/>
            <person name="Kuo A."/>
            <person name="Mondo S."/>
            <person name="Pangilinan J."/>
            <person name="Riley R."/>
            <person name="LaButti K."/>
            <person name="Andreopoulos B."/>
            <person name="Lipzen A."/>
            <person name="Chen C."/>
            <person name="Yan M."/>
            <person name="Daum C."/>
            <person name="Ng V."/>
            <person name="Clum A."/>
            <person name="Steindorff A."/>
            <person name="Ohm R.A."/>
            <person name="Martin F."/>
            <person name="Silar P."/>
            <person name="Natvig D.O."/>
            <person name="Lalanne C."/>
            <person name="Gautier V."/>
            <person name="Ament-Velasquez S.L."/>
            <person name="Kruys A."/>
            <person name="Hutchinson M.I."/>
            <person name="Powell A.J."/>
            <person name="Barry K."/>
            <person name="Miller A.N."/>
            <person name="Grigoriev I.V."/>
            <person name="Debuchy R."/>
            <person name="Gladieux P."/>
            <person name="Hiltunen Thoren M."/>
            <person name="Johannesson H."/>
        </authorList>
    </citation>
    <scope>NUCLEOTIDE SEQUENCE</scope>
    <source>
        <strain evidence="6">CBS 990.96</strain>
    </source>
</reference>